<dbReference type="Proteomes" id="UP000095651">
    <property type="component" value="Unassembled WGS sequence"/>
</dbReference>
<dbReference type="AlphaFoldDB" id="A0A174CVP3"/>
<evidence type="ECO:0000313" key="3">
    <source>
        <dbReference type="EMBL" id="CUO15696.1"/>
    </source>
</evidence>
<dbReference type="HAMAP" id="MF_01845">
    <property type="entry name" value="UPF0597"/>
    <property type="match status" value="1"/>
</dbReference>
<dbReference type="GO" id="GO:0019450">
    <property type="term" value="P:L-cysteine catabolic process to pyruvate"/>
    <property type="evidence" value="ECO:0007669"/>
    <property type="project" value="TreeGrafter"/>
</dbReference>
<dbReference type="PANTHER" id="PTHR30501:SF2">
    <property type="entry name" value="UPF0597 PROTEIN YHAM"/>
    <property type="match status" value="1"/>
</dbReference>
<protein>
    <recommendedName>
        <fullName evidence="1">UPF0597 protein ERS852407_02006</fullName>
    </recommendedName>
</protein>
<dbReference type="GO" id="GO:0080146">
    <property type="term" value="F:L-cysteine desulfhydrase activity"/>
    <property type="evidence" value="ECO:0007669"/>
    <property type="project" value="TreeGrafter"/>
</dbReference>
<accession>A0A174CVP3</accession>
<dbReference type="PANTHER" id="PTHR30501">
    <property type="entry name" value="UPF0597 PROTEIN YHAM"/>
    <property type="match status" value="1"/>
</dbReference>
<evidence type="ECO:0000256" key="1">
    <source>
        <dbReference type="HAMAP-Rule" id="MF_01845"/>
    </source>
</evidence>
<dbReference type="GeneID" id="86061455"/>
<dbReference type="RefSeq" id="WP_055654662.1">
    <property type="nucleotide sequence ID" value="NZ_CABIXC010000004.1"/>
</dbReference>
<organism evidence="3 4">
    <name type="scientific">Hungatella hathewayi</name>
    <dbReference type="NCBI Taxonomy" id="154046"/>
    <lineage>
        <taxon>Bacteria</taxon>
        <taxon>Bacillati</taxon>
        <taxon>Bacillota</taxon>
        <taxon>Clostridia</taxon>
        <taxon>Lachnospirales</taxon>
        <taxon>Lachnospiraceae</taxon>
        <taxon>Hungatella</taxon>
    </lineage>
</organism>
<dbReference type="Pfam" id="PF03313">
    <property type="entry name" value="SDH_alpha"/>
    <property type="match status" value="1"/>
</dbReference>
<dbReference type="PIRSF" id="PIRSF006054">
    <property type="entry name" value="UCP006054"/>
    <property type="match status" value="1"/>
</dbReference>
<sequence length="422" mass="45325">MMNERIHDEFLKILAEELIPAMGCTEPIALAYAGARAREVLGCLPDRVIAYCSGNMIKNVRCVTIPNSENMVGIEAGVMLGIVGGNASKCMEVLEDLTDEDRKTAAAMLRDGVCTVEYLDSEIPLHIILELHKDASVVTLEIRYDHTNITKITKDEEVIFSSDHKEGGCSLADRSLLSVDNIKDFADQVPLKDIHELLDRVIIHNMNIAYEGMAGSYGLGIGKIIKESYPDGVAVRMKAYAAAGSEARMGGCDMPVMINSGSGNQGIASSVPVIVYARENNICQERLYRALAFSSLLTIYQKEFIGKLSAFCGAVSASCASGAAITYLVGGTLEQIKNTIGNVLANIPGIICDGAKISCAAKIATSLDAAMMAHYLAMNGRAYQADSGILQEDAGETISCVGYIGKEGMKQTDKEIIKIMLQ</sequence>
<dbReference type="InterPro" id="IPR021144">
    <property type="entry name" value="UPF0597"/>
</dbReference>
<reference evidence="3 4" key="1">
    <citation type="submission" date="2015-09" db="EMBL/GenBank/DDBJ databases">
        <authorList>
            <consortium name="Pathogen Informatics"/>
        </authorList>
    </citation>
    <scope>NUCLEOTIDE SEQUENCE [LARGE SCALE GENOMIC DNA]</scope>
    <source>
        <strain evidence="3 4">2789STDY5608850</strain>
    </source>
</reference>
<feature type="domain" description="Serine dehydratase-like alpha subunit" evidence="2">
    <location>
        <begin position="91"/>
        <end position="417"/>
    </location>
</feature>
<dbReference type="EMBL" id="CYZE01000004">
    <property type="protein sequence ID" value="CUO15696.1"/>
    <property type="molecule type" value="Genomic_DNA"/>
</dbReference>
<name>A0A174CVP3_9FIRM</name>
<evidence type="ECO:0000259" key="2">
    <source>
        <dbReference type="Pfam" id="PF03313"/>
    </source>
</evidence>
<proteinExistence type="inferred from homology"/>
<comment type="similarity">
    <text evidence="1">Belongs to the UPF0597 family.</text>
</comment>
<evidence type="ECO:0000313" key="4">
    <source>
        <dbReference type="Proteomes" id="UP000095651"/>
    </source>
</evidence>
<dbReference type="InterPro" id="IPR005130">
    <property type="entry name" value="Ser_deHydtase-like_asu"/>
</dbReference>
<gene>
    <name evidence="3" type="ORF">ERS852407_02006</name>
</gene>